<dbReference type="Pfam" id="PF01430">
    <property type="entry name" value="HSP33"/>
    <property type="match status" value="1"/>
</dbReference>
<evidence type="ECO:0000313" key="8">
    <source>
        <dbReference type="EMBL" id="KRX09381.1"/>
    </source>
</evidence>
<feature type="region of interest" description="Disordered" evidence="7">
    <location>
        <begin position="414"/>
        <end position="435"/>
    </location>
</feature>
<keyword evidence="9" id="KW-1185">Reference proteome</keyword>
<evidence type="ECO:0000256" key="6">
    <source>
        <dbReference type="SAM" id="Coils"/>
    </source>
</evidence>
<keyword evidence="5" id="KW-0676">Redox-active center</keyword>
<dbReference type="InterPro" id="IPR016154">
    <property type="entry name" value="Heat_shock_Hsp33_C"/>
</dbReference>
<protein>
    <submittedName>
        <fullName evidence="8">Heat shock protein Hsp33, N-terminal</fullName>
    </submittedName>
</protein>
<feature type="coiled-coil region" evidence="6">
    <location>
        <begin position="163"/>
        <end position="239"/>
    </location>
</feature>
<evidence type="ECO:0000256" key="2">
    <source>
        <dbReference type="ARBA" id="ARBA00022833"/>
    </source>
</evidence>
<proteinExistence type="predicted"/>
<dbReference type="SUPFAM" id="SSF64397">
    <property type="entry name" value="Hsp33 domain"/>
    <property type="match status" value="1"/>
</dbReference>
<dbReference type="EMBL" id="LDAU01000051">
    <property type="protein sequence ID" value="KRX09381.1"/>
    <property type="molecule type" value="Genomic_DNA"/>
</dbReference>
<reference evidence="8 9" key="1">
    <citation type="journal article" date="2015" name="Sci. Rep.">
        <title>Genome of the facultative scuticociliatosis pathogen Pseudocohnilembus persalinus provides insight into its virulence through horizontal gene transfer.</title>
        <authorList>
            <person name="Xiong J."/>
            <person name="Wang G."/>
            <person name="Cheng J."/>
            <person name="Tian M."/>
            <person name="Pan X."/>
            <person name="Warren A."/>
            <person name="Jiang C."/>
            <person name="Yuan D."/>
            <person name="Miao W."/>
        </authorList>
    </citation>
    <scope>NUCLEOTIDE SEQUENCE [LARGE SCALE GENOMIC DNA]</scope>
    <source>
        <strain evidence="8">36N120E</strain>
    </source>
</reference>
<dbReference type="PANTHER" id="PTHR30111:SF1">
    <property type="entry name" value="33 KDA CHAPERONIN"/>
    <property type="match status" value="1"/>
</dbReference>
<evidence type="ECO:0000256" key="1">
    <source>
        <dbReference type="ARBA" id="ARBA00022490"/>
    </source>
</evidence>
<evidence type="ECO:0000256" key="5">
    <source>
        <dbReference type="ARBA" id="ARBA00023284"/>
    </source>
</evidence>
<keyword evidence="6" id="KW-0175">Coiled coil</keyword>
<evidence type="ECO:0000256" key="7">
    <source>
        <dbReference type="SAM" id="MobiDB-lite"/>
    </source>
</evidence>
<feature type="region of interest" description="Disordered" evidence="7">
    <location>
        <begin position="559"/>
        <end position="600"/>
    </location>
</feature>
<keyword evidence="8" id="KW-0346">Stress response</keyword>
<feature type="compositionally biased region" description="Low complexity" evidence="7">
    <location>
        <begin position="559"/>
        <end position="573"/>
    </location>
</feature>
<gene>
    <name evidence="8" type="ORF">PPERSA_04687</name>
</gene>
<dbReference type="Gene3D" id="3.90.1280.10">
    <property type="entry name" value="HSP33 redox switch-like"/>
    <property type="match status" value="1"/>
</dbReference>
<dbReference type="PANTHER" id="PTHR30111">
    <property type="entry name" value="33 KDA CHAPERONIN"/>
    <property type="match status" value="1"/>
</dbReference>
<dbReference type="OrthoDB" id="550012at2759"/>
<keyword evidence="4" id="KW-0143">Chaperone</keyword>
<sequence>MMSQESVRKYKEYSNDPYNKLTLEQKRAMQQKQEEEKLKTEKKFLLAAEFKDVLKEEINIVDTPTETKAKELNIQISNREKLEKKMFNLHEELYKAVKDEQHEERSMFIQSFLSQPDKSIIQNSMAYNQSQFNDKNNTVQQSIIMTGNVSKFQQTLYDSTYMNQSKQRNMEALAIELEKIKEKLQKTSDLREIQQDTQQSLQEKIKDIRFTTRRVQKELNDLKKIRETSEKKILDLETRSLNAQRKQNHITNQLNEYTNELIIAKEKEKEYLGSLREEKNQIQKESQKLQDEIANILTQIELKNNDIHDQAQQMDKLDQDKQIIEEKLINSNIIQEYLECFEIIHKSFIKDNIQKLGDQIYTLQQHEIPFYLVQFLLKEKQRSTSFKKFQIQDSESSFFPVNLQNIDSLNLTHGQSQNGKGNYQEDSVQNNESQYSRQLNNQIQNTQLSEREEEVDRKSMVQYLQEFYDEFESPDQVVDLIIQKFKELTIFNNSLYTQYNGLMSQKKQQESEIQQLQNEIDKLQNKEQNLDQLMTENLVRPVQRKDSQEYPVFDFQQQNKNEQNQNQNSQQNNESDENNEKNQSDEQKSEKQQDQNHELDQFDKYSLQKEVYEQFHNLSKMKEIYERDTEDSSNQLLDLVQKTQQFNFKLFFGLIEAMYRNTVTLKLLLDSHQDEELKEFYALLKPFVYVLRLGFNPKRSESIQYQKLINDEINGYKNERDKKIKEEKINLAKKQYPQRSTNKKLPTIIAMDMINHYNNIDKEEQPNQKRPLNSREREENFDIQHEKFRELLNFIPLEYYEIQNIVLEYFPDFKNEALEFAKLLKQDLIVILMLSQQNIRQYIESILEKNGVKIEPKNQIQNNDGLNIQESKDESDEDVQNDQDQQNKKNLKVKLTINEQKEYLKQIFSKYTSLQNIALNVYHTNLEKLFDYFGKYITLLRKKYTHVWENCGDEVKNQLEKNKKQDALRFPKSQVDFNMKIINQILEEKNNPDFNRGEYYQTINKETDYIDEEKDKPDWRKIIFKLAEESKKTYNSNHYDKKDPDEEKVNLYNKETLEQRRIQNMDDDGEERIKCVIQFDIEDQGHFDLYAESMALGEIRGFLKSSQEYSEQNKPTLLISQVLQNQTTERISSIDLDLNQEKDWVNYSGKELTKFYKKSDQITAFADLQSGFIGDQFRSIGCVIQTLPGGDPEQIQEIFETITQSEEWKECYDNQLKVSLLRDLMENKLGIKDMEFKRIPVDFFCRCKKTDFIHILKTLGLETIQDMKEKQQNSLICSHCNKSHILENQDFEYIINELNQTINPILNEQDKVDNKNE</sequence>
<dbReference type="InParanoid" id="A0A0V0R562"/>
<organism evidence="8 9">
    <name type="scientific">Pseudocohnilembus persalinus</name>
    <name type="common">Ciliate</name>
    <dbReference type="NCBI Taxonomy" id="266149"/>
    <lineage>
        <taxon>Eukaryota</taxon>
        <taxon>Sar</taxon>
        <taxon>Alveolata</taxon>
        <taxon>Ciliophora</taxon>
        <taxon>Intramacronucleata</taxon>
        <taxon>Oligohymenophorea</taxon>
        <taxon>Scuticociliatia</taxon>
        <taxon>Philasterida</taxon>
        <taxon>Pseudocohnilembidae</taxon>
        <taxon>Pseudocohnilembus</taxon>
    </lineage>
</organism>
<dbReference type="SUPFAM" id="SSF118352">
    <property type="entry name" value="HSP33 redox switch-like"/>
    <property type="match status" value="1"/>
</dbReference>
<keyword evidence="1" id="KW-0963">Cytoplasm</keyword>
<dbReference type="GO" id="GO:0005737">
    <property type="term" value="C:cytoplasm"/>
    <property type="evidence" value="ECO:0007669"/>
    <property type="project" value="InterPro"/>
</dbReference>
<feature type="coiled-coil region" evidence="6">
    <location>
        <begin position="265"/>
        <end position="327"/>
    </location>
</feature>
<comment type="caution">
    <text evidence="8">The sequence shown here is derived from an EMBL/GenBank/DDBJ whole genome shotgun (WGS) entry which is preliminary data.</text>
</comment>
<dbReference type="GO" id="GO:0044183">
    <property type="term" value="F:protein folding chaperone"/>
    <property type="evidence" value="ECO:0007669"/>
    <property type="project" value="TreeGrafter"/>
</dbReference>
<evidence type="ECO:0000256" key="4">
    <source>
        <dbReference type="ARBA" id="ARBA00023186"/>
    </source>
</evidence>
<dbReference type="GO" id="GO:0042026">
    <property type="term" value="P:protein refolding"/>
    <property type="evidence" value="ECO:0007669"/>
    <property type="project" value="TreeGrafter"/>
</dbReference>
<evidence type="ECO:0000313" key="9">
    <source>
        <dbReference type="Proteomes" id="UP000054937"/>
    </source>
</evidence>
<accession>A0A0V0R562</accession>
<dbReference type="InterPro" id="IPR000397">
    <property type="entry name" value="Heat_shock_Hsp33"/>
</dbReference>
<name>A0A0V0R562_PSEPJ</name>
<keyword evidence="3" id="KW-1015">Disulfide bond</keyword>
<feature type="compositionally biased region" description="Basic and acidic residues" evidence="7">
    <location>
        <begin position="578"/>
        <end position="600"/>
    </location>
</feature>
<dbReference type="Proteomes" id="UP000054937">
    <property type="component" value="Unassembled WGS sequence"/>
</dbReference>
<dbReference type="GO" id="GO:0051082">
    <property type="term" value="F:unfolded protein binding"/>
    <property type="evidence" value="ECO:0007669"/>
    <property type="project" value="InterPro"/>
</dbReference>
<evidence type="ECO:0000256" key="3">
    <source>
        <dbReference type="ARBA" id="ARBA00023157"/>
    </source>
</evidence>
<keyword evidence="2" id="KW-0862">Zinc</keyword>
<dbReference type="InterPro" id="IPR016153">
    <property type="entry name" value="Heat_shock_Hsp33_N"/>
</dbReference>